<feature type="region of interest" description="Disordered" evidence="1">
    <location>
        <begin position="70"/>
        <end position="147"/>
    </location>
</feature>
<keyword evidence="2" id="KW-1133">Transmembrane helix</keyword>
<feature type="compositionally biased region" description="Low complexity" evidence="1">
    <location>
        <begin position="314"/>
        <end position="323"/>
    </location>
</feature>
<feature type="transmembrane region" description="Helical" evidence="2">
    <location>
        <begin position="194"/>
        <end position="214"/>
    </location>
</feature>
<keyword evidence="2" id="KW-0472">Membrane</keyword>
<evidence type="ECO:0008006" key="5">
    <source>
        <dbReference type="Google" id="ProtNLM"/>
    </source>
</evidence>
<gene>
    <name evidence="3" type="ORF">Sdagh_58320</name>
</gene>
<dbReference type="EMBL" id="BNDX01000016">
    <property type="protein sequence ID" value="GHI34102.1"/>
    <property type="molecule type" value="Genomic_DNA"/>
</dbReference>
<comment type="caution">
    <text evidence="3">The sequence shown here is derived from an EMBL/GenBank/DDBJ whole genome shotgun (WGS) entry which is preliminary data.</text>
</comment>
<evidence type="ECO:0000256" key="2">
    <source>
        <dbReference type="SAM" id="Phobius"/>
    </source>
</evidence>
<sequence>MIVYDDELVYGRGFPGPYAAHPYPYPYPYAGPSDETAHGRHRAPADDDPAFAPDMSWDEELAVMLQDALEEHRPAERTPRSRRDGPDETPAATPAPGSPLGNLRDITEELPPLKDPAPARSHRRTRPPRAPRAPRPPRTPSGPRGPRGIEAVSYVTAVLATVIASGVSLLSGIVAYDPLRVVAVTRLEPGVVSWWPLLVFGPWLVASLSVLRAALHQRRALHAWCVVLGFSLIAVFLCVLQAPGTVVDVAAAALPGLASLACFQQLVRQITLTRPPRRRAPRHRVRPEPRQSAGPDRTAGAAPHAGTEEALGTAPLPDAVPGPVAGGGAPDPVVGTAPPSAVPEARHDGTARPARTAPPPRAPRPAVRTYVISNGRPLRTRSFPAPRDGR</sequence>
<feature type="compositionally biased region" description="Basic residues" evidence="1">
    <location>
        <begin position="275"/>
        <end position="285"/>
    </location>
</feature>
<feature type="transmembrane region" description="Helical" evidence="2">
    <location>
        <begin position="221"/>
        <end position="243"/>
    </location>
</feature>
<keyword evidence="4" id="KW-1185">Reference proteome</keyword>
<feature type="transmembrane region" description="Helical" evidence="2">
    <location>
        <begin position="151"/>
        <end position="174"/>
    </location>
</feature>
<evidence type="ECO:0000313" key="3">
    <source>
        <dbReference type="EMBL" id="GHI34102.1"/>
    </source>
</evidence>
<evidence type="ECO:0000313" key="4">
    <source>
        <dbReference type="Proteomes" id="UP001052655"/>
    </source>
</evidence>
<keyword evidence="2" id="KW-0812">Transmembrane</keyword>
<dbReference type="Proteomes" id="UP001052655">
    <property type="component" value="Unassembled WGS sequence"/>
</dbReference>
<feature type="region of interest" description="Disordered" evidence="1">
    <location>
        <begin position="31"/>
        <end position="53"/>
    </location>
</feature>
<feature type="compositionally biased region" description="Basic and acidic residues" evidence="1">
    <location>
        <begin position="70"/>
        <end position="86"/>
    </location>
</feature>
<reference evidence="3" key="1">
    <citation type="submission" date="2024-05" db="EMBL/GenBank/DDBJ databases">
        <title>Whole genome shotgun sequence of Streptomyces daghestanicus NBRC 12762.</title>
        <authorList>
            <person name="Komaki H."/>
            <person name="Tamura T."/>
        </authorList>
    </citation>
    <scope>NUCLEOTIDE SEQUENCE</scope>
    <source>
        <strain evidence="3">NBRC 12762</strain>
    </source>
</reference>
<accession>A0ABQ3Q9Y4</accession>
<feature type="region of interest" description="Disordered" evidence="1">
    <location>
        <begin position="273"/>
        <end position="390"/>
    </location>
</feature>
<evidence type="ECO:0000256" key="1">
    <source>
        <dbReference type="SAM" id="MobiDB-lite"/>
    </source>
</evidence>
<feature type="compositionally biased region" description="Pro residues" evidence="1">
    <location>
        <begin position="130"/>
        <end position="140"/>
    </location>
</feature>
<feature type="compositionally biased region" description="Low complexity" evidence="1">
    <location>
        <begin position="330"/>
        <end position="339"/>
    </location>
</feature>
<feature type="compositionally biased region" description="Basic residues" evidence="1">
    <location>
        <begin position="120"/>
        <end position="129"/>
    </location>
</feature>
<organism evidence="3 4">
    <name type="scientific">Streptomyces daghestanicus</name>
    <dbReference type="NCBI Taxonomy" id="66885"/>
    <lineage>
        <taxon>Bacteria</taxon>
        <taxon>Bacillati</taxon>
        <taxon>Actinomycetota</taxon>
        <taxon>Actinomycetes</taxon>
        <taxon>Kitasatosporales</taxon>
        <taxon>Streptomycetaceae</taxon>
        <taxon>Streptomyces</taxon>
    </lineage>
</organism>
<proteinExistence type="predicted"/>
<protein>
    <recommendedName>
        <fullName evidence="5">DUF2637 domain-containing protein</fullName>
    </recommendedName>
</protein>
<name>A0ABQ3Q9Y4_9ACTN</name>